<evidence type="ECO:0008006" key="3">
    <source>
        <dbReference type="Google" id="ProtNLM"/>
    </source>
</evidence>
<dbReference type="EMBL" id="UOEN01000421">
    <property type="protein sequence ID" value="VAW18509.1"/>
    <property type="molecule type" value="Genomic_DNA"/>
</dbReference>
<organism evidence="2">
    <name type="scientific">hydrothermal vent metagenome</name>
    <dbReference type="NCBI Taxonomy" id="652676"/>
    <lineage>
        <taxon>unclassified sequences</taxon>
        <taxon>metagenomes</taxon>
        <taxon>ecological metagenomes</taxon>
    </lineage>
</organism>
<dbReference type="AlphaFoldDB" id="A0A3B0U259"/>
<reference evidence="2" key="1">
    <citation type="submission" date="2018-06" db="EMBL/GenBank/DDBJ databases">
        <authorList>
            <person name="Zhirakovskaya E."/>
        </authorList>
    </citation>
    <scope>NUCLEOTIDE SEQUENCE</scope>
</reference>
<gene>
    <name evidence="2" type="ORF">MNBD_BACTEROID05-951</name>
</gene>
<evidence type="ECO:0000313" key="2">
    <source>
        <dbReference type="EMBL" id="VAW18509.1"/>
    </source>
</evidence>
<dbReference type="PROSITE" id="PS51257">
    <property type="entry name" value="PROKAR_LIPOPROTEIN"/>
    <property type="match status" value="1"/>
</dbReference>
<feature type="region of interest" description="Disordered" evidence="1">
    <location>
        <begin position="26"/>
        <end position="57"/>
    </location>
</feature>
<feature type="compositionally biased region" description="Polar residues" evidence="1">
    <location>
        <begin position="35"/>
        <end position="46"/>
    </location>
</feature>
<proteinExistence type="predicted"/>
<feature type="non-terminal residue" evidence="2">
    <location>
        <position position="434"/>
    </location>
</feature>
<evidence type="ECO:0000256" key="1">
    <source>
        <dbReference type="SAM" id="MobiDB-lite"/>
    </source>
</evidence>
<accession>A0A3B0U259</accession>
<name>A0A3B0U259_9ZZZZ</name>
<sequence length="434" mass="49180">MWRFEINVVVLLAILCLLAGCSKDPKPEVKKEVTANVQNSDQSQTKEVGDDKKHSGAVVGNDPAYLKMKAAPLLNIPGKLPLIPSPPDTSQYGDYFKELGSSPELEKVADKLTPCWDGSLLKKLPKDEIKKLFELQRSISLKYYYEGIKGKKKSYLEERKEDQAMGKELEAARNAAILKQFPEYKAIFKQYKLLQEQRIIRNQELDKVSIHRGVLLLKRKQLSINGVITDESGELLSDVEMIVHISYDQKNSDVKEISDLVKGISDKIFTVNIPDGKINFRIKPQCGKIKLGFKKKGYYPPLEGIIDISYPLNGAERDENNRVRELALRNKIPPIVFLKRDNIKIVLDKKDSRAKLTPYNDDGLLTYKTDGSGTVMDFSKPKSKLEKVMRKVKNVKETKLLPKHCIVFTAIPNKAGAFPRIYWDAKFKGAPDDD</sequence>
<protein>
    <recommendedName>
        <fullName evidence="3">Lipoprotein</fullName>
    </recommendedName>
</protein>